<evidence type="ECO:0000259" key="1">
    <source>
        <dbReference type="PROSITE" id="PS50878"/>
    </source>
</evidence>
<dbReference type="PANTHER" id="PTHR46890">
    <property type="entry name" value="NON-LTR RETROLELEMENT REVERSE TRANSCRIPTASE-LIKE PROTEIN-RELATED"/>
    <property type="match status" value="1"/>
</dbReference>
<dbReference type="InterPro" id="IPR043502">
    <property type="entry name" value="DNA/RNA_pol_sf"/>
</dbReference>
<gene>
    <name evidence="3" type="primary">LOC140009971</name>
</gene>
<dbReference type="Proteomes" id="UP001652660">
    <property type="component" value="Chromosome 6e"/>
</dbReference>
<dbReference type="Pfam" id="PF00078">
    <property type="entry name" value="RVT_1"/>
    <property type="match status" value="1"/>
</dbReference>
<reference evidence="3" key="1">
    <citation type="submission" date="2025-08" db="UniProtKB">
        <authorList>
            <consortium name="RefSeq"/>
        </authorList>
    </citation>
    <scope>IDENTIFICATION</scope>
    <source>
        <tissue evidence="3">Leaves</tissue>
    </source>
</reference>
<feature type="domain" description="Reverse transcriptase" evidence="1">
    <location>
        <begin position="1"/>
        <end position="124"/>
    </location>
</feature>
<sequence>MAVKLDMSKAYNRVERNFLDAVMEKMGFCMLWRHWIMNCLTSVTYSFNINGQPMGYITPMRGIRQGNPLSPYLFLLCSEGFSNLLRQAIENRKLSGMRISRGGASITHLFFADDSLIFYKEDKE</sequence>
<dbReference type="InterPro" id="IPR052343">
    <property type="entry name" value="Retrotransposon-Effector_Assoc"/>
</dbReference>
<dbReference type="SUPFAM" id="SSF56672">
    <property type="entry name" value="DNA/RNA polymerases"/>
    <property type="match status" value="1"/>
</dbReference>
<organism evidence="2 3">
    <name type="scientific">Coffea arabica</name>
    <name type="common">Arabian coffee</name>
    <dbReference type="NCBI Taxonomy" id="13443"/>
    <lineage>
        <taxon>Eukaryota</taxon>
        <taxon>Viridiplantae</taxon>
        <taxon>Streptophyta</taxon>
        <taxon>Embryophyta</taxon>
        <taxon>Tracheophyta</taxon>
        <taxon>Spermatophyta</taxon>
        <taxon>Magnoliopsida</taxon>
        <taxon>eudicotyledons</taxon>
        <taxon>Gunneridae</taxon>
        <taxon>Pentapetalae</taxon>
        <taxon>asterids</taxon>
        <taxon>lamiids</taxon>
        <taxon>Gentianales</taxon>
        <taxon>Rubiaceae</taxon>
        <taxon>Ixoroideae</taxon>
        <taxon>Gardenieae complex</taxon>
        <taxon>Bertiereae - Coffeeae clade</taxon>
        <taxon>Coffeeae</taxon>
        <taxon>Coffea</taxon>
    </lineage>
</organism>
<dbReference type="RefSeq" id="XP_071912424.1">
    <property type="nucleotide sequence ID" value="XM_072056323.1"/>
</dbReference>
<dbReference type="GeneID" id="140009971"/>
<dbReference type="PROSITE" id="PS50878">
    <property type="entry name" value="RT_POL"/>
    <property type="match status" value="1"/>
</dbReference>
<evidence type="ECO:0000313" key="3">
    <source>
        <dbReference type="RefSeq" id="XP_071912424.1"/>
    </source>
</evidence>
<dbReference type="PANTHER" id="PTHR46890:SF48">
    <property type="entry name" value="RNA-DIRECTED DNA POLYMERASE"/>
    <property type="match status" value="1"/>
</dbReference>
<evidence type="ECO:0000313" key="2">
    <source>
        <dbReference type="Proteomes" id="UP001652660"/>
    </source>
</evidence>
<proteinExistence type="predicted"/>
<protein>
    <submittedName>
        <fullName evidence="3">Uncharacterized mitochondrial protein AtMg01250-like</fullName>
    </submittedName>
</protein>
<keyword evidence="2" id="KW-1185">Reference proteome</keyword>
<accession>A0ABM4UYR8</accession>
<dbReference type="InterPro" id="IPR000477">
    <property type="entry name" value="RT_dom"/>
</dbReference>
<name>A0ABM4UYR8_COFAR</name>